<name>A0ABQ1YEJ0_9BACL</name>
<sequence length="79" mass="9129">MRMHIESQECDLSSALDSIRGELLVLKGTKEGSLLNEEQLNLYEKYNPTIIRVQNAGHDVFEPRHQVKEAILNYFNDII</sequence>
<proteinExistence type="predicted"/>
<evidence type="ECO:0000313" key="2">
    <source>
        <dbReference type="Proteomes" id="UP000659344"/>
    </source>
</evidence>
<dbReference type="RefSeq" id="WP_188538661.1">
    <property type="nucleotide sequence ID" value="NZ_BMFT01000001.1"/>
</dbReference>
<dbReference type="InterPro" id="IPR029058">
    <property type="entry name" value="AB_hydrolase_fold"/>
</dbReference>
<dbReference type="EMBL" id="BMFT01000001">
    <property type="protein sequence ID" value="GGH23278.1"/>
    <property type="molecule type" value="Genomic_DNA"/>
</dbReference>
<protein>
    <submittedName>
        <fullName evidence="1">Uncharacterized protein</fullName>
    </submittedName>
</protein>
<dbReference type="SUPFAM" id="SSF53474">
    <property type="entry name" value="alpha/beta-Hydrolases"/>
    <property type="match status" value="1"/>
</dbReference>
<comment type="caution">
    <text evidence="1">The sequence shown here is derived from an EMBL/GenBank/DDBJ whole genome shotgun (WGS) entry which is preliminary data.</text>
</comment>
<accession>A0ABQ1YEJ0</accession>
<organism evidence="1 2">
    <name type="scientific">Paenibacillus segetis</name>
    <dbReference type="NCBI Taxonomy" id="1325360"/>
    <lineage>
        <taxon>Bacteria</taxon>
        <taxon>Bacillati</taxon>
        <taxon>Bacillota</taxon>
        <taxon>Bacilli</taxon>
        <taxon>Bacillales</taxon>
        <taxon>Paenibacillaceae</taxon>
        <taxon>Paenibacillus</taxon>
    </lineage>
</organism>
<dbReference type="Proteomes" id="UP000659344">
    <property type="component" value="Unassembled WGS sequence"/>
</dbReference>
<gene>
    <name evidence="1" type="ORF">GCM10008013_22270</name>
</gene>
<keyword evidence="2" id="KW-1185">Reference proteome</keyword>
<reference evidence="2" key="1">
    <citation type="journal article" date="2019" name="Int. J. Syst. Evol. Microbiol.">
        <title>The Global Catalogue of Microorganisms (GCM) 10K type strain sequencing project: providing services to taxonomists for standard genome sequencing and annotation.</title>
        <authorList>
            <consortium name="The Broad Institute Genomics Platform"/>
            <consortium name="The Broad Institute Genome Sequencing Center for Infectious Disease"/>
            <person name="Wu L."/>
            <person name="Ma J."/>
        </authorList>
    </citation>
    <scope>NUCLEOTIDE SEQUENCE [LARGE SCALE GENOMIC DNA]</scope>
    <source>
        <strain evidence="2">CGMCC 1.12769</strain>
    </source>
</reference>
<evidence type="ECO:0000313" key="1">
    <source>
        <dbReference type="EMBL" id="GGH23278.1"/>
    </source>
</evidence>